<dbReference type="PANTHER" id="PTHR38133:SF1">
    <property type="entry name" value="SLR1429 PROTEIN"/>
    <property type="match status" value="1"/>
</dbReference>
<keyword evidence="1" id="KW-0863">Zinc-finger</keyword>
<dbReference type="GO" id="GO:0008270">
    <property type="term" value="F:zinc ion binding"/>
    <property type="evidence" value="ECO:0007669"/>
    <property type="project" value="UniProtKB-KW"/>
</dbReference>
<gene>
    <name evidence="3" type="ORF">C9I89_05530</name>
</gene>
<dbReference type="EMBL" id="PYMC01000003">
    <property type="protein sequence ID" value="PSW05983.1"/>
    <property type="molecule type" value="Genomic_DNA"/>
</dbReference>
<comment type="caution">
    <text evidence="3">The sequence shown here is derived from an EMBL/GenBank/DDBJ whole genome shotgun (WGS) entry which is preliminary data.</text>
</comment>
<sequence length="279" mass="31429">MSTKSKTWWGQKFIDALEGFTDSGRLSRGRAYRTDKRVKQWDISGSKVTAKILGNANPYFGVDVAPTYTTHVALTPISQKEWDKVMVAIGDNAASICKLMMSEMPDDIELLFKAAKLNLLPVSYKDFTVSCSCPDYSVPCKHIAGVCYRLGEQLDNDPFLLFELRGLSREKLHQALSLSPLGKVLLQSVLAKEQAAPQSSSYFTRPKQADVPEQVDVRSFWHGKEPVPSEIEPVSETIIPALTIKKGGDYPSFWNRDNSYIEAMEELYLRLRKNSHKFL</sequence>
<keyword evidence="1" id="KW-0862">Zinc</keyword>
<dbReference type="AlphaFoldDB" id="A0A2T3N109"/>
<dbReference type="InterPro" id="IPR007527">
    <property type="entry name" value="Znf_SWIM"/>
</dbReference>
<organism evidence="3 4">
    <name type="scientific">Photobacterium lipolyticum</name>
    <dbReference type="NCBI Taxonomy" id="266810"/>
    <lineage>
        <taxon>Bacteria</taxon>
        <taxon>Pseudomonadati</taxon>
        <taxon>Pseudomonadota</taxon>
        <taxon>Gammaproteobacteria</taxon>
        <taxon>Vibrionales</taxon>
        <taxon>Vibrionaceae</taxon>
        <taxon>Photobacterium</taxon>
    </lineage>
</organism>
<feature type="domain" description="SWIM-type" evidence="2">
    <location>
        <begin position="120"/>
        <end position="151"/>
    </location>
</feature>
<keyword evidence="1" id="KW-0479">Metal-binding</keyword>
<keyword evidence="4" id="KW-1185">Reference proteome</keyword>
<proteinExistence type="predicted"/>
<evidence type="ECO:0000256" key="1">
    <source>
        <dbReference type="PROSITE-ProRule" id="PRU00325"/>
    </source>
</evidence>
<dbReference type="Pfam" id="PF04434">
    <property type="entry name" value="SWIM"/>
    <property type="match status" value="1"/>
</dbReference>
<dbReference type="Proteomes" id="UP000240904">
    <property type="component" value="Unassembled WGS sequence"/>
</dbReference>
<evidence type="ECO:0000259" key="2">
    <source>
        <dbReference type="PROSITE" id="PS50966"/>
    </source>
</evidence>
<dbReference type="OrthoDB" id="188274at2"/>
<name>A0A2T3N109_9GAMM</name>
<evidence type="ECO:0000313" key="3">
    <source>
        <dbReference type="EMBL" id="PSW05983.1"/>
    </source>
</evidence>
<evidence type="ECO:0000313" key="4">
    <source>
        <dbReference type="Proteomes" id="UP000240904"/>
    </source>
</evidence>
<protein>
    <recommendedName>
        <fullName evidence="2">SWIM-type domain-containing protein</fullName>
    </recommendedName>
</protein>
<dbReference type="PANTHER" id="PTHR38133">
    <property type="entry name" value="SLR1429 PROTEIN"/>
    <property type="match status" value="1"/>
</dbReference>
<accession>A0A2T3N109</accession>
<reference evidence="3 4" key="1">
    <citation type="submission" date="2018-03" db="EMBL/GenBank/DDBJ databases">
        <title>Whole genome sequencing of Histamine producing bacteria.</title>
        <authorList>
            <person name="Butler K."/>
        </authorList>
    </citation>
    <scope>NUCLEOTIDE SEQUENCE [LARGE SCALE GENOMIC DNA]</scope>
    <source>
        <strain evidence="3 4">DSM 16190</strain>
    </source>
</reference>
<dbReference type="PROSITE" id="PS50966">
    <property type="entry name" value="ZF_SWIM"/>
    <property type="match status" value="1"/>
</dbReference>
<dbReference type="RefSeq" id="WP_107282365.1">
    <property type="nucleotide sequence ID" value="NZ_PYMC01000003.1"/>
</dbReference>